<dbReference type="CDD" id="cd00024">
    <property type="entry name" value="CD_CSD"/>
    <property type="match status" value="1"/>
</dbReference>
<evidence type="ECO:0000259" key="6">
    <source>
        <dbReference type="PROSITE" id="PS51504"/>
    </source>
</evidence>
<dbReference type="InterPro" id="IPR036388">
    <property type="entry name" value="WH-like_DNA-bd_sf"/>
</dbReference>
<dbReference type="InterPro" id="IPR000953">
    <property type="entry name" value="Chromo/chromo_shadow_dom"/>
</dbReference>
<evidence type="ECO:0000256" key="4">
    <source>
        <dbReference type="RuleBase" id="RU003894"/>
    </source>
</evidence>
<dbReference type="SMART" id="SM00526">
    <property type="entry name" value="H15"/>
    <property type="match status" value="1"/>
</dbReference>
<dbReference type="PROSITE" id="PS51504">
    <property type="entry name" value="H15"/>
    <property type="match status" value="1"/>
</dbReference>
<comment type="subcellular location">
    <subcellularLocation>
        <location evidence="1 4">Nucleus</location>
    </subcellularLocation>
</comment>
<evidence type="ECO:0000256" key="1">
    <source>
        <dbReference type="ARBA" id="ARBA00004123"/>
    </source>
</evidence>
<proteinExistence type="inferred from homology"/>
<dbReference type="Gene3D" id="2.40.50.40">
    <property type="match status" value="1"/>
</dbReference>
<dbReference type="Pfam" id="PF00385">
    <property type="entry name" value="Chromo"/>
    <property type="match status" value="1"/>
</dbReference>
<dbReference type="Gene3D" id="1.10.10.10">
    <property type="entry name" value="Winged helix-like DNA-binding domain superfamily/Winged helix DNA-binding domain"/>
    <property type="match status" value="1"/>
</dbReference>
<evidence type="ECO:0000313" key="8">
    <source>
        <dbReference type="WBParaSite" id="PDA_v2.g22459.t1"/>
    </source>
</evidence>
<dbReference type="PANTHER" id="PTHR22812">
    <property type="entry name" value="CHROMOBOX PROTEIN"/>
    <property type="match status" value="1"/>
</dbReference>
<dbReference type="PROSITE" id="PS50013">
    <property type="entry name" value="CHROMO_2"/>
    <property type="match status" value="1"/>
</dbReference>
<dbReference type="InterPro" id="IPR016197">
    <property type="entry name" value="Chromo-like_dom_sf"/>
</dbReference>
<sequence length="98" mass="11527">MAYTVEKILDKKGKGKNVQYFIKWKGYDETNNSWEPKSNCNCPELIQQFEASLHPPYAEMIKEAITELKNRKGSSRFAILKYIKEHYNIPERLDNQVS</sequence>
<dbReference type="InterPro" id="IPR023779">
    <property type="entry name" value="Chromodomain_CS"/>
</dbReference>
<dbReference type="GO" id="GO:0030527">
    <property type="term" value="F:structural constituent of chromatin"/>
    <property type="evidence" value="ECO:0007669"/>
    <property type="project" value="InterPro"/>
</dbReference>
<dbReference type="InterPro" id="IPR036390">
    <property type="entry name" value="WH_DNA-bd_sf"/>
</dbReference>
<dbReference type="Proteomes" id="UP000887578">
    <property type="component" value="Unplaced"/>
</dbReference>
<protein>
    <submittedName>
        <fullName evidence="8">Chromo domain-containing protein</fullName>
    </submittedName>
</protein>
<dbReference type="SMART" id="SM00298">
    <property type="entry name" value="CHROMO"/>
    <property type="match status" value="1"/>
</dbReference>
<dbReference type="InterPro" id="IPR051219">
    <property type="entry name" value="Heterochromatin_chromo-domain"/>
</dbReference>
<dbReference type="GO" id="GO:0006334">
    <property type="term" value="P:nucleosome assembly"/>
    <property type="evidence" value="ECO:0007669"/>
    <property type="project" value="InterPro"/>
</dbReference>
<dbReference type="SUPFAM" id="SSF54160">
    <property type="entry name" value="Chromo domain-like"/>
    <property type="match status" value="1"/>
</dbReference>
<dbReference type="PRINTS" id="PR00624">
    <property type="entry name" value="HISTONEH5"/>
</dbReference>
<dbReference type="InterPro" id="IPR005819">
    <property type="entry name" value="H1/H5"/>
</dbReference>
<feature type="domain" description="Chromo" evidence="5">
    <location>
        <begin position="3"/>
        <end position="50"/>
    </location>
</feature>
<evidence type="ECO:0000259" key="5">
    <source>
        <dbReference type="PROSITE" id="PS50013"/>
    </source>
</evidence>
<evidence type="ECO:0000256" key="2">
    <source>
        <dbReference type="ARBA" id="ARBA00023125"/>
    </source>
</evidence>
<keyword evidence="7" id="KW-1185">Reference proteome</keyword>
<dbReference type="GO" id="GO:0003677">
    <property type="term" value="F:DNA binding"/>
    <property type="evidence" value="ECO:0007669"/>
    <property type="project" value="UniProtKB-KW"/>
</dbReference>
<dbReference type="SUPFAM" id="SSF46785">
    <property type="entry name" value="Winged helix' DNA-binding domain"/>
    <property type="match status" value="1"/>
</dbReference>
<dbReference type="InterPro" id="IPR005818">
    <property type="entry name" value="Histone_H1/H5_H15"/>
</dbReference>
<evidence type="ECO:0000313" key="7">
    <source>
        <dbReference type="Proteomes" id="UP000887578"/>
    </source>
</evidence>
<dbReference type="CDD" id="cd00073">
    <property type="entry name" value="H15"/>
    <property type="match status" value="1"/>
</dbReference>
<keyword evidence="3 4" id="KW-0539">Nucleus</keyword>
<dbReference type="Pfam" id="PF00538">
    <property type="entry name" value="Linker_histone"/>
    <property type="match status" value="1"/>
</dbReference>
<comment type="similarity">
    <text evidence="4">Belongs to the histone H1/H5 family.</text>
</comment>
<feature type="domain" description="H15" evidence="6">
    <location>
        <begin position="53"/>
        <end position="98"/>
    </location>
</feature>
<name>A0A914Q0X6_9BILA</name>
<reference evidence="8" key="1">
    <citation type="submission" date="2022-11" db="UniProtKB">
        <authorList>
            <consortium name="WormBaseParasite"/>
        </authorList>
    </citation>
    <scope>IDENTIFICATION</scope>
</reference>
<evidence type="ECO:0000256" key="3">
    <source>
        <dbReference type="ARBA" id="ARBA00023242"/>
    </source>
</evidence>
<dbReference type="GO" id="GO:0000786">
    <property type="term" value="C:nucleosome"/>
    <property type="evidence" value="ECO:0007669"/>
    <property type="project" value="InterPro"/>
</dbReference>
<dbReference type="InterPro" id="IPR023780">
    <property type="entry name" value="Chromo_domain"/>
</dbReference>
<accession>A0A914Q0X6</accession>
<dbReference type="WBParaSite" id="PDA_v2.g22459.t1">
    <property type="protein sequence ID" value="PDA_v2.g22459.t1"/>
    <property type="gene ID" value="PDA_v2.g22459"/>
</dbReference>
<dbReference type="AlphaFoldDB" id="A0A914Q0X6"/>
<dbReference type="GO" id="GO:0005634">
    <property type="term" value="C:nucleus"/>
    <property type="evidence" value="ECO:0007669"/>
    <property type="project" value="UniProtKB-SubCell"/>
</dbReference>
<keyword evidence="4" id="KW-0158">Chromosome</keyword>
<dbReference type="PROSITE" id="PS00598">
    <property type="entry name" value="CHROMO_1"/>
    <property type="match status" value="1"/>
</dbReference>
<organism evidence="7 8">
    <name type="scientific">Panagrolaimus davidi</name>
    <dbReference type="NCBI Taxonomy" id="227884"/>
    <lineage>
        <taxon>Eukaryota</taxon>
        <taxon>Metazoa</taxon>
        <taxon>Ecdysozoa</taxon>
        <taxon>Nematoda</taxon>
        <taxon>Chromadorea</taxon>
        <taxon>Rhabditida</taxon>
        <taxon>Tylenchina</taxon>
        <taxon>Panagrolaimomorpha</taxon>
        <taxon>Panagrolaimoidea</taxon>
        <taxon>Panagrolaimidae</taxon>
        <taxon>Panagrolaimus</taxon>
    </lineage>
</organism>
<keyword evidence="2 4" id="KW-0238">DNA-binding</keyword>